<evidence type="ECO:0000313" key="2">
    <source>
        <dbReference type="EMBL" id="GHA75557.1"/>
    </source>
</evidence>
<reference evidence="2" key="2">
    <citation type="submission" date="2020-09" db="EMBL/GenBank/DDBJ databases">
        <authorList>
            <person name="Sun Q."/>
            <person name="Ohkuma M."/>
        </authorList>
    </citation>
    <scope>NUCLEOTIDE SEQUENCE</scope>
    <source>
        <strain evidence="2">JCM 4518</strain>
    </source>
</reference>
<dbReference type="EMBL" id="BMUL01000004">
    <property type="protein sequence ID" value="GHA75557.1"/>
    <property type="molecule type" value="Genomic_DNA"/>
</dbReference>
<sequence length="85" mass="8831">MTRREPGHECGLLCAGPGLVADRDAGRGRRPSLAGALTRARAIVSGARTAVQDTARRQRPVTRLRSAPTPGAACPNAGTPRLAPH</sequence>
<dbReference type="Proteomes" id="UP000644020">
    <property type="component" value="Unassembled WGS sequence"/>
</dbReference>
<keyword evidence="3" id="KW-1185">Reference proteome</keyword>
<proteinExistence type="predicted"/>
<comment type="caution">
    <text evidence="2">The sequence shown here is derived from an EMBL/GenBank/DDBJ whole genome shotgun (WGS) entry which is preliminary data.</text>
</comment>
<feature type="region of interest" description="Disordered" evidence="1">
    <location>
        <begin position="48"/>
        <end position="85"/>
    </location>
</feature>
<reference evidence="2" key="1">
    <citation type="journal article" date="2014" name="Int. J. Syst. Evol. Microbiol.">
        <title>Complete genome sequence of Corynebacterium casei LMG S-19264T (=DSM 44701T), isolated from a smear-ripened cheese.</title>
        <authorList>
            <consortium name="US DOE Joint Genome Institute (JGI-PGF)"/>
            <person name="Walter F."/>
            <person name="Albersmeier A."/>
            <person name="Kalinowski J."/>
            <person name="Ruckert C."/>
        </authorList>
    </citation>
    <scope>NUCLEOTIDE SEQUENCE</scope>
    <source>
        <strain evidence="2">JCM 4518</strain>
    </source>
</reference>
<dbReference type="AlphaFoldDB" id="A0A918SX44"/>
<name>A0A918SX44_9ACTN</name>
<organism evidence="2 3">
    <name type="scientific">Streptomyces termitum</name>
    <dbReference type="NCBI Taxonomy" id="67368"/>
    <lineage>
        <taxon>Bacteria</taxon>
        <taxon>Bacillati</taxon>
        <taxon>Actinomycetota</taxon>
        <taxon>Actinomycetes</taxon>
        <taxon>Kitasatosporales</taxon>
        <taxon>Streptomycetaceae</taxon>
        <taxon>Streptomyces</taxon>
    </lineage>
</organism>
<evidence type="ECO:0000256" key="1">
    <source>
        <dbReference type="SAM" id="MobiDB-lite"/>
    </source>
</evidence>
<gene>
    <name evidence="2" type="ORF">GCM10010305_17810</name>
</gene>
<protein>
    <submittedName>
        <fullName evidence="2">Uncharacterized protein</fullName>
    </submittedName>
</protein>
<accession>A0A918SX44</accession>
<evidence type="ECO:0000313" key="3">
    <source>
        <dbReference type="Proteomes" id="UP000644020"/>
    </source>
</evidence>